<evidence type="ECO:0000313" key="2">
    <source>
        <dbReference type="Proteomes" id="UP000614996"/>
    </source>
</evidence>
<protein>
    <submittedName>
        <fullName evidence="1">Uncharacterized protein</fullName>
    </submittedName>
</protein>
<comment type="caution">
    <text evidence="1">The sequence shown here is derived from an EMBL/GenBank/DDBJ whole genome shotgun (WGS) entry which is preliminary data.</text>
</comment>
<dbReference type="AlphaFoldDB" id="A0A8J4AEW3"/>
<sequence length="71" mass="7229">MATETGWPSGRTVVITAGFGFSSISRTRSGSGPVGIPLILSRAATRAGRSLDAMGAGSAPWLHRCPVCQVG</sequence>
<organism evidence="1 2">
    <name type="scientific">Actinocatenispora comari</name>
    <dbReference type="NCBI Taxonomy" id="2807577"/>
    <lineage>
        <taxon>Bacteria</taxon>
        <taxon>Bacillati</taxon>
        <taxon>Actinomycetota</taxon>
        <taxon>Actinomycetes</taxon>
        <taxon>Micromonosporales</taxon>
        <taxon>Micromonosporaceae</taxon>
        <taxon>Actinocatenispora</taxon>
    </lineage>
</organism>
<gene>
    <name evidence="1" type="ORF">NUM_53150</name>
</gene>
<accession>A0A8J4AEW3</accession>
<reference evidence="2" key="1">
    <citation type="journal article" date="2021" name="Int. J. Syst. Evol. Microbiol.">
        <title>Actinocatenispora comari sp. nov., an endophytic actinomycete isolated from aerial parts of Comarum salesowianum.</title>
        <authorList>
            <person name="Oyunbileg N."/>
            <person name="Iizaka Y."/>
            <person name="Hamada M."/>
            <person name="Davaapurev B.O."/>
            <person name="Fukumoto A."/>
            <person name="Tsetseg B."/>
            <person name="Kato F."/>
            <person name="Tamura T."/>
            <person name="Batkhuu J."/>
            <person name="Anzai Y."/>
        </authorList>
    </citation>
    <scope>NUCLEOTIDE SEQUENCE [LARGE SCALE GENOMIC DNA]</scope>
    <source>
        <strain evidence="2">NUM-2625</strain>
    </source>
</reference>
<keyword evidence="2" id="KW-1185">Reference proteome</keyword>
<name>A0A8J4AEW3_9ACTN</name>
<evidence type="ECO:0000313" key="1">
    <source>
        <dbReference type="EMBL" id="GIL30061.1"/>
    </source>
</evidence>
<proteinExistence type="predicted"/>
<dbReference type="EMBL" id="BOPO01000111">
    <property type="protein sequence ID" value="GIL30061.1"/>
    <property type="molecule type" value="Genomic_DNA"/>
</dbReference>
<dbReference type="Proteomes" id="UP000614996">
    <property type="component" value="Unassembled WGS sequence"/>
</dbReference>